<keyword evidence="1" id="KW-0472">Membrane</keyword>
<keyword evidence="1" id="KW-1133">Transmembrane helix</keyword>
<protein>
    <submittedName>
        <fullName evidence="2">Uncharacterized protein</fullName>
    </submittedName>
</protein>
<evidence type="ECO:0000313" key="2">
    <source>
        <dbReference type="EMBL" id="GCL69148.1"/>
    </source>
</evidence>
<dbReference type="EMBL" id="BJCR01000027">
    <property type="protein sequence ID" value="GCL69148.1"/>
    <property type="molecule type" value="Genomic_DNA"/>
</dbReference>
<dbReference type="AlphaFoldDB" id="A0A480BD48"/>
<proteinExistence type="predicted"/>
<keyword evidence="1" id="KW-0812">Transmembrane</keyword>
<dbReference type="Proteomes" id="UP000303581">
    <property type="component" value="Unassembled WGS sequence"/>
</dbReference>
<organism evidence="2 3">
    <name type="scientific">Veillonella tobetsuensis</name>
    <dbReference type="NCBI Taxonomy" id="1110546"/>
    <lineage>
        <taxon>Bacteria</taxon>
        <taxon>Bacillati</taxon>
        <taxon>Bacillota</taxon>
        <taxon>Negativicutes</taxon>
        <taxon>Veillonellales</taxon>
        <taxon>Veillonellaceae</taxon>
        <taxon>Veillonella</taxon>
    </lineage>
</organism>
<sequence length="169" mass="19307">MVNNKWKKRVDSVHSIWMDIQSSMTPILKKITLACSLSLIVAMVSIGIHGYYIEQCKAIEDTIMFYQMETKTQHQFVESDTYALVQSLSNREYWEDQVYQSIRSEPLVVTSSSKKGNILDITLVGSSQSFLKWLNTIQHTLAFCTVQICSIDTQGNSISFRCKIAPREP</sequence>
<keyword evidence="3" id="KW-1185">Reference proteome</keyword>
<evidence type="ECO:0000313" key="3">
    <source>
        <dbReference type="Proteomes" id="UP000303581"/>
    </source>
</evidence>
<name>A0A480BD48_9FIRM</name>
<evidence type="ECO:0000256" key="1">
    <source>
        <dbReference type="SAM" id="Phobius"/>
    </source>
</evidence>
<comment type="caution">
    <text evidence="2">The sequence shown here is derived from an EMBL/GenBank/DDBJ whole genome shotgun (WGS) entry which is preliminary data.</text>
</comment>
<gene>
    <name evidence="2" type="ORF">PAGU1579_09170</name>
</gene>
<reference evidence="2 3" key="1">
    <citation type="submission" date="2019-03" db="EMBL/GenBank/DDBJ databases">
        <title>Draft genome sequences of two Veillonella tobetsuensis clinical isolates from intraoperative bronchial fluids of elderly patients with pulmonary carcinoma.</title>
        <authorList>
            <person name="Akiyama T."/>
        </authorList>
    </citation>
    <scope>NUCLEOTIDE SEQUENCE [LARGE SCALE GENOMIC DNA]</scope>
    <source>
        <strain evidence="2 3">PAGU 1579</strain>
    </source>
</reference>
<feature type="transmembrane region" description="Helical" evidence="1">
    <location>
        <begin position="31"/>
        <end position="52"/>
    </location>
</feature>
<accession>A0A480BD48</accession>